<reference evidence="1 2" key="1">
    <citation type="submission" date="2018-04" db="EMBL/GenBank/DDBJ databases">
        <title>Thalassorhabdus spongiae gen. nov., sp. nov., isolated from a marine sponge in South-West Iceland.</title>
        <authorList>
            <person name="Knobloch S."/>
            <person name="Daussin A."/>
            <person name="Johannsson R."/>
            <person name="Marteinsson V.T."/>
        </authorList>
    </citation>
    <scope>NUCLEOTIDE SEQUENCE [LARGE SCALE GENOMIC DNA]</scope>
    <source>
        <strain evidence="1 2">Hp12</strain>
    </source>
</reference>
<dbReference type="Proteomes" id="UP000244906">
    <property type="component" value="Unassembled WGS sequence"/>
</dbReference>
<accession>A0A2V1GWE2</accession>
<comment type="caution">
    <text evidence="1">The sequence shown here is derived from an EMBL/GenBank/DDBJ whole genome shotgun (WGS) entry which is preliminary data.</text>
</comment>
<dbReference type="RefSeq" id="WP_116688546.1">
    <property type="nucleotide sequence ID" value="NZ_CAWNYD010000010.1"/>
</dbReference>
<keyword evidence="2" id="KW-1185">Reference proteome</keyword>
<gene>
    <name evidence="1" type="ORF">DC094_18180</name>
</gene>
<proteinExistence type="predicted"/>
<protein>
    <submittedName>
        <fullName evidence="1">Uncharacterized protein</fullName>
    </submittedName>
</protein>
<dbReference type="AlphaFoldDB" id="A0A2V1GWE2"/>
<evidence type="ECO:0000313" key="2">
    <source>
        <dbReference type="Proteomes" id="UP000244906"/>
    </source>
</evidence>
<name>A0A2V1GWE2_9GAMM</name>
<dbReference type="EMBL" id="QDDL01000010">
    <property type="protein sequence ID" value="PVZ65410.1"/>
    <property type="molecule type" value="Genomic_DNA"/>
</dbReference>
<dbReference type="SUPFAM" id="SSF56784">
    <property type="entry name" value="HAD-like"/>
    <property type="match status" value="1"/>
</dbReference>
<organism evidence="1 2">
    <name type="scientific">Pelagibaculum spongiae</name>
    <dbReference type="NCBI Taxonomy" id="2080658"/>
    <lineage>
        <taxon>Bacteria</taxon>
        <taxon>Pseudomonadati</taxon>
        <taxon>Pseudomonadota</taxon>
        <taxon>Gammaproteobacteria</taxon>
        <taxon>Oceanospirillales</taxon>
        <taxon>Pelagibaculum</taxon>
    </lineage>
</organism>
<dbReference type="InterPro" id="IPR036412">
    <property type="entry name" value="HAD-like_sf"/>
</dbReference>
<evidence type="ECO:0000313" key="1">
    <source>
        <dbReference type="EMBL" id="PVZ65410.1"/>
    </source>
</evidence>
<sequence>MLYLFFDIDETLCLGSHPILLDEIHGLRSALLHKIKIPQACREHPPIGFEKAEEIMIFYLDLHSQLFKLCKENADFFKVYFITSGRGNKAEFFIPIFNFAFKTQGFFTHQNFIGESEIRNDFEKKPIDEQRAYSQITKDETIFKIMRTLGLSPQQCLLIDDSETQRTAANKKLIPTLDPTTSDYVTEIERILSFTPNVGYESEV</sequence>